<dbReference type="NCBIfam" id="NF011100">
    <property type="entry name" value="PRK14527.1"/>
    <property type="match status" value="1"/>
</dbReference>
<dbReference type="NCBIfam" id="NF011104">
    <property type="entry name" value="PRK14531.1"/>
    <property type="match status" value="1"/>
</dbReference>
<feature type="binding site" evidence="5">
    <location>
        <position position="172"/>
    </location>
    <ligand>
        <name>ATP</name>
        <dbReference type="ChEBI" id="CHEBI:30616"/>
    </ligand>
</feature>
<evidence type="ECO:0000256" key="3">
    <source>
        <dbReference type="ARBA" id="ARBA00022741"/>
    </source>
</evidence>
<dbReference type="InterPro" id="IPR000850">
    <property type="entry name" value="Adenylat/UMP-CMP_kin"/>
</dbReference>
<feature type="binding site" evidence="5">
    <location>
        <position position="92"/>
    </location>
    <ligand>
        <name>AMP</name>
        <dbReference type="ChEBI" id="CHEBI:456215"/>
    </ligand>
</feature>
<comment type="function">
    <text evidence="5">Catalyzes the reversible transfer of the terminal phosphate group between ATP and AMP. Plays an important role in cellular energy homeostasis and in adenine nucleotide metabolism.</text>
</comment>
<comment type="subunit">
    <text evidence="5 7">Monomer.</text>
</comment>
<dbReference type="NCBIfam" id="NF001381">
    <property type="entry name" value="PRK00279.1-3"/>
    <property type="match status" value="1"/>
</dbReference>
<evidence type="ECO:0000256" key="2">
    <source>
        <dbReference type="ARBA" id="ARBA00022727"/>
    </source>
</evidence>
<keyword evidence="5" id="KW-0963">Cytoplasm</keyword>
<protein>
    <recommendedName>
        <fullName evidence="5 7">Adenylate kinase</fullName>
        <shortName evidence="5">AK</shortName>
        <ecNumber evidence="5 7">2.7.4.3</ecNumber>
    </recommendedName>
    <alternativeName>
        <fullName evidence="5">ATP-AMP transphosphorylase</fullName>
    </alternativeName>
    <alternativeName>
        <fullName evidence="5">ATP:AMP phosphotransferase</fullName>
    </alternativeName>
    <alternativeName>
        <fullName evidence="5">Adenylate monophosphate kinase</fullName>
    </alternativeName>
</protein>
<dbReference type="RefSeq" id="WP_194694402.1">
    <property type="nucleotide sequence ID" value="NZ_JADKPO010000001.1"/>
</dbReference>
<feature type="binding site" evidence="5">
    <location>
        <begin position="10"/>
        <end position="15"/>
    </location>
    <ligand>
        <name>ATP</name>
        <dbReference type="ChEBI" id="CHEBI:30616"/>
    </ligand>
</feature>
<evidence type="ECO:0000256" key="6">
    <source>
        <dbReference type="RuleBase" id="RU003330"/>
    </source>
</evidence>
<comment type="catalytic activity">
    <reaction evidence="5 7">
        <text>AMP + ATP = 2 ADP</text>
        <dbReference type="Rhea" id="RHEA:12973"/>
        <dbReference type="ChEBI" id="CHEBI:30616"/>
        <dbReference type="ChEBI" id="CHEBI:456215"/>
        <dbReference type="ChEBI" id="CHEBI:456216"/>
        <dbReference type="EC" id="2.7.4.3"/>
    </reaction>
</comment>
<keyword evidence="4 5" id="KW-0418">Kinase</keyword>
<reference evidence="8" key="1">
    <citation type="submission" date="2020-11" db="EMBL/GenBank/DDBJ databases">
        <title>Nocardioides cynanchi sp. nov., isolated from soil of rhizosphere of Cynanchum wilfordii.</title>
        <authorList>
            <person name="Lee J.-S."/>
            <person name="Suh M.K."/>
            <person name="Kim J.-S."/>
        </authorList>
    </citation>
    <scope>NUCLEOTIDE SEQUENCE</scope>
    <source>
        <strain evidence="8">KCTC 19276</strain>
    </source>
</reference>
<keyword evidence="5 7" id="KW-0067">ATP-binding</keyword>
<comment type="domain">
    <text evidence="5">Consists of three domains, a large central CORE domain and two small peripheral domains, NMPbind and LID, which undergo movements during catalysis. The LID domain closes over the site of phosphoryl transfer upon ATP binding. Assembling and dissambling the active center during each catalytic cycle provides an effective means to prevent ATP hydrolysis.</text>
</comment>
<feature type="binding site" evidence="5">
    <location>
        <begin position="57"/>
        <end position="59"/>
    </location>
    <ligand>
        <name>AMP</name>
        <dbReference type="ChEBI" id="CHEBI:456215"/>
    </ligand>
</feature>
<feature type="binding site" evidence="5">
    <location>
        <position position="31"/>
    </location>
    <ligand>
        <name>AMP</name>
        <dbReference type="ChEBI" id="CHEBI:456215"/>
    </ligand>
</feature>
<dbReference type="EC" id="2.7.4.3" evidence="5 7"/>
<dbReference type="Proteomes" id="UP000660668">
    <property type="component" value="Unassembled WGS sequence"/>
</dbReference>
<dbReference type="HAMAP" id="MF_00235">
    <property type="entry name" value="Adenylate_kinase_Adk"/>
    <property type="match status" value="1"/>
</dbReference>
<dbReference type="GO" id="GO:0005737">
    <property type="term" value="C:cytoplasm"/>
    <property type="evidence" value="ECO:0007669"/>
    <property type="project" value="UniProtKB-SubCell"/>
</dbReference>
<evidence type="ECO:0000313" key="8">
    <source>
        <dbReference type="EMBL" id="MBF4766249.1"/>
    </source>
</evidence>
<name>A0A930VEX6_9ACTN</name>
<feature type="binding site" evidence="5">
    <location>
        <position position="144"/>
    </location>
    <ligand>
        <name>AMP</name>
        <dbReference type="ChEBI" id="CHEBI:456215"/>
    </ligand>
</feature>
<evidence type="ECO:0000256" key="7">
    <source>
        <dbReference type="RuleBase" id="RU003331"/>
    </source>
</evidence>
<feature type="binding site" evidence="5">
    <location>
        <begin position="85"/>
        <end position="88"/>
    </location>
    <ligand>
        <name>AMP</name>
        <dbReference type="ChEBI" id="CHEBI:456215"/>
    </ligand>
</feature>
<dbReference type="EMBL" id="JADKPO010000001">
    <property type="protein sequence ID" value="MBF4766249.1"/>
    <property type="molecule type" value="Genomic_DNA"/>
</dbReference>
<keyword evidence="3 5" id="KW-0547">Nucleotide-binding</keyword>
<comment type="similarity">
    <text evidence="5 6">Belongs to the adenylate kinase family.</text>
</comment>
<keyword evidence="9" id="KW-1185">Reference proteome</keyword>
<dbReference type="CDD" id="cd01428">
    <property type="entry name" value="ADK"/>
    <property type="match status" value="1"/>
</dbReference>
<feature type="binding site" evidence="5">
    <location>
        <position position="36"/>
    </location>
    <ligand>
        <name>AMP</name>
        <dbReference type="ChEBI" id="CHEBI:456215"/>
    </ligand>
</feature>
<dbReference type="Pfam" id="PF00406">
    <property type="entry name" value="ADK"/>
    <property type="match status" value="1"/>
</dbReference>
<accession>A0A930VEX6</accession>
<dbReference type="Gene3D" id="3.40.50.300">
    <property type="entry name" value="P-loop containing nucleotide triphosphate hydrolases"/>
    <property type="match status" value="1"/>
</dbReference>
<organism evidence="8 9">
    <name type="scientific">Nocardioides agariphilus</name>
    <dbReference type="NCBI Taxonomy" id="433664"/>
    <lineage>
        <taxon>Bacteria</taxon>
        <taxon>Bacillati</taxon>
        <taxon>Actinomycetota</taxon>
        <taxon>Actinomycetes</taxon>
        <taxon>Propionibacteriales</taxon>
        <taxon>Nocardioidaceae</taxon>
        <taxon>Nocardioides</taxon>
    </lineage>
</organism>
<dbReference type="NCBIfam" id="NF011105">
    <property type="entry name" value="PRK14532.1"/>
    <property type="match status" value="1"/>
</dbReference>
<gene>
    <name evidence="5" type="primary">adk</name>
    <name evidence="8" type="ORF">ISU10_00525</name>
</gene>
<dbReference type="GO" id="GO:0044209">
    <property type="term" value="P:AMP salvage"/>
    <property type="evidence" value="ECO:0007669"/>
    <property type="project" value="UniProtKB-UniRule"/>
</dbReference>
<comment type="caution">
    <text evidence="8">The sequence shown here is derived from an EMBL/GenBank/DDBJ whole genome shotgun (WGS) entry which is preliminary data.</text>
</comment>
<dbReference type="NCBIfam" id="NF011101">
    <property type="entry name" value="PRK14528.1"/>
    <property type="match status" value="1"/>
</dbReference>
<dbReference type="GO" id="GO:0004017">
    <property type="term" value="F:AMP kinase activity"/>
    <property type="evidence" value="ECO:0007669"/>
    <property type="project" value="UniProtKB-UniRule"/>
</dbReference>
<dbReference type="InterPro" id="IPR027417">
    <property type="entry name" value="P-loop_NTPase"/>
</dbReference>
<comment type="pathway">
    <text evidence="5">Purine metabolism; AMP biosynthesis via salvage pathway; AMP from ADP: step 1/1.</text>
</comment>
<comment type="caution">
    <text evidence="5">Lacks conserved residue(s) required for the propagation of feature annotation.</text>
</comment>
<comment type="subcellular location">
    <subcellularLocation>
        <location evidence="5 7">Cytoplasm</location>
    </subcellularLocation>
</comment>
<dbReference type="PROSITE" id="PS00113">
    <property type="entry name" value="ADENYLATE_KINASE"/>
    <property type="match status" value="1"/>
</dbReference>
<evidence type="ECO:0000313" key="9">
    <source>
        <dbReference type="Proteomes" id="UP000660668"/>
    </source>
</evidence>
<dbReference type="PRINTS" id="PR00094">
    <property type="entry name" value="ADENYLTKNASE"/>
</dbReference>
<keyword evidence="1 5" id="KW-0808">Transferase</keyword>
<evidence type="ECO:0000256" key="4">
    <source>
        <dbReference type="ARBA" id="ARBA00022777"/>
    </source>
</evidence>
<feature type="binding site" evidence="5">
    <location>
        <position position="127"/>
    </location>
    <ligand>
        <name>ATP</name>
        <dbReference type="ChEBI" id="CHEBI:30616"/>
    </ligand>
</feature>
<feature type="binding site" evidence="5">
    <location>
        <position position="133"/>
    </location>
    <ligand>
        <name>AMP</name>
        <dbReference type="ChEBI" id="CHEBI:456215"/>
    </ligand>
</feature>
<dbReference type="PANTHER" id="PTHR23359">
    <property type="entry name" value="NUCLEOTIDE KINASE"/>
    <property type="match status" value="1"/>
</dbReference>
<sequence length="190" mass="20957">MRMLIMGPPGAGKGTQARAIAERYGVPVVSTGDMFRANVAAGTPLGLVVRRYLDGGEYVPDEVTNDLVRDRVRRRDCAQGFLLDGYPRTLEQVKVLDAVLEERGEALDAVVLLTAEVSLLVDRLLMRARAEGRSDDTEDVIRRRQEIYAQETARLTDEYDARGILVRVDGLGSVEEVAGRIAATLDRLSR</sequence>
<dbReference type="GO" id="GO:0005524">
    <property type="term" value="F:ATP binding"/>
    <property type="evidence" value="ECO:0007669"/>
    <property type="project" value="UniProtKB-UniRule"/>
</dbReference>
<evidence type="ECO:0000256" key="1">
    <source>
        <dbReference type="ARBA" id="ARBA00022679"/>
    </source>
</evidence>
<proteinExistence type="inferred from homology"/>
<keyword evidence="2 5" id="KW-0545">Nucleotide biosynthesis</keyword>
<dbReference type="SUPFAM" id="SSF52540">
    <property type="entry name" value="P-loop containing nucleoside triphosphate hydrolases"/>
    <property type="match status" value="1"/>
</dbReference>
<evidence type="ECO:0000256" key="5">
    <source>
        <dbReference type="HAMAP-Rule" id="MF_00235"/>
    </source>
</evidence>
<feature type="region of interest" description="NMP" evidence="5">
    <location>
        <begin position="30"/>
        <end position="59"/>
    </location>
</feature>
<dbReference type="InterPro" id="IPR033690">
    <property type="entry name" value="Adenylat_kinase_CS"/>
</dbReference>
<dbReference type="AlphaFoldDB" id="A0A930VEX6"/>